<dbReference type="EMBL" id="CP038015">
    <property type="protein sequence ID" value="QBP40154.1"/>
    <property type="molecule type" value="Genomic_DNA"/>
</dbReference>
<proteinExistence type="predicted"/>
<dbReference type="OrthoDB" id="2855396at2"/>
<gene>
    <name evidence="2" type="ORF">E2636_02855</name>
</gene>
<dbReference type="Proteomes" id="UP000294292">
    <property type="component" value="Chromosome"/>
</dbReference>
<reference evidence="2 3" key="1">
    <citation type="submission" date="2019-03" db="EMBL/GenBank/DDBJ databases">
        <title>Complete genome sequence of Paenisporosarcina antarctica CGMCC 1.6503T.</title>
        <authorList>
            <person name="Rong J.-C."/>
            <person name="Chi N.-Y."/>
            <person name="Zhang Q.-F."/>
        </authorList>
    </citation>
    <scope>NUCLEOTIDE SEQUENCE [LARGE SCALE GENOMIC DNA]</scope>
    <source>
        <strain evidence="2 3">CGMCC 1.6503</strain>
    </source>
</reference>
<dbReference type="RefSeq" id="WP_134208827.1">
    <property type="nucleotide sequence ID" value="NZ_CP038015.1"/>
</dbReference>
<name>A0A4P6ZVI8_9BACL</name>
<dbReference type="InterPro" id="IPR025847">
    <property type="entry name" value="MEDS_domain"/>
</dbReference>
<dbReference type="AlphaFoldDB" id="A0A4P6ZVI8"/>
<evidence type="ECO:0000259" key="1">
    <source>
        <dbReference type="Pfam" id="PF14417"/>
    </source>
</evidence>
<dbReference type="KEGG" id="panc:E2636_02855"/>
<keyword evidence="3" id="KW-1185">Reference proteome</keyword>
<organism evidence="2 3">
    <name type="scientific">Paenisporosarcina antarctica</name>
    <dbReference type="NCBI Taxonomy" id="417367"/>
    <lineage>
        <taxon>Bacteria</taxon>
        <taxon>Bacillati</taxon>
        <taxon>Bacillota</taxon>
        <taxon>Bacilli</taxon>
        <taxon>Bacillales</taxon>
        <taxon>Caryophanaceae</taxon>
        <taxon>Paenisporosarcina</taxon>
    </lineage>
</organism>
<accession>A0A4P6ZVI8</accession>
<dbReference type="Pfam" id="PF14417">
    <property type="entry name" value="MEDS"/>
    <property type="match status" value="1"/>
</dbReference>
<evidence type="ECO:0000313" key="2">
    <source>
        <dbReference type="EMBL" id="QBP40154.1"/>
    </source>
</evidence>
<sequence>MKSKMNQLFEDQKNVHVLYSFNEIENYLKQILSYIEDGIEAGDYVILIENDRLYPMIHKELCTRLTKDQMDYIHFVNSFDFYYSSGSYHPPAIVEYFNKTVQPYVENKRSFRAWAHVEWATMEEPLHIIEDLEKIIDKAVNQLSFPLICAYEGKRMPDYLKKILMETHPYVLMEDDFIVSEQYQPSNVVK</sequence>
<feature type="domain" description="MEDS" evidence="1">
    <location>
        <begin position="16"/>
        <end position="169"/>
    </location>
</feature>
<protein>
    <recommendedName>
        <fullName evidence="1">MEDS domain-containing protein</fullName>
    </recommendedName>
</protein>
<evidence type="ECO:0000313" key="3">
    <source>
        <dbReference type="Proteomes" id="UP000294292"/>
    </source>
</evidence>